<keyword evidence="2" id="KW-0843">Virulence</keyword>
<feature type="signal peptide" evidence="5">
    <location>
        <begin position="1"/>
        <end position="19"/>
    </location>
</feature>
<dbReference type="AlphaFoldDB" id="A0A428SBG7"/>
<evidence type="ECO:0000256" key="1">
    <source>
        <dbReference type="ARBA" id="ARBA00022669"/>
    </source>
</evidence>
<feature type="compositionally biased region" description="Polar residues" evidence="4">
    <location>
        <begin position="363"/>
        <end position="373"/>
    </location>
</feature>
<proteinExistence type="inferred from homology"/>
<dbReference type="InterPro" id="IPR036779">
    <property type="entry name" value="LysM_dom_sf"/>
</dbReference>
<feature type="region of interest" description="Disordered" evidence="4">
    <location>
        <begin position="363"/>
        <end position="388"/>
    </location>
</feature>
<dbReference type="GO" id="GO:0008061">
    <property type="term" value="F:chitin binding"/>
    <property type="evidence" value="ECO:0007669"/>
    <property type="project" value="UniProtKB-KW"/>
</dbReference>
<dbReference type="PANTHER" id="PTHR34997:SF1">
    <property type="entry name" value="PEPTIDOGLYCAN-BINDING LYSIN DOMAIN"/>
    <property type="match status" value="1"/>
</dbReference>
<evidence type="ECO:0000256" key="5">
    <source>
        <dbReference type="SAM" id="SignalP"/>
    </source>
</evidence>
<sequence>MKAIFSNLFIWLLLGSTAAQQFPDDEGFYGSDPDHFSLECRTALNLTLDCSWLLGEFADGDLPTVSHERLNEICTSECSESLVQIQKQIHDACPFETDKLEVEGGEFTSATLTVDHLIDQHRRLSESSGFCYEIMGKWEEDGTINDAEHECSDCWLGYKAIWLNATEGGPIDEDYEEFTSLTKSCKKTGFHVPTPVSTAEPAPTETYTKPCPSTYIIQEGDTCNSISKEHNVSTDALTWTNDIPAYCSHFPKAGTEICMPEKCQIYTVEEGDSCIEIVWSVPHGITVAQLLAWNPNLNPTCSNMYQQEGTQICVSPPGDDPSKPPSPGAKGPDTPVPQPGNIANGTNTRCAKTLNMYTSSTRLPQTTSTSTYKTFPLTPPATPRDDGLWILGKEPSPTPTMTKEPKHTPLPLAPGTWNASRCLNYEHYWEAGDDKWNKEFNGCQSLARAYGVTVEDLYKWNPLLKQQKPCMMKPGYQFCVQLQLTEEELDALYSYPETTSTSAGSTKSSGTTTPSTSTTAMDESSGHGQNTERISKPTTTAISEHTGGSTTAAESTSKGGRVKTVTKIATSTETWCNTMTSTASISVVTPSPIPNGMKDGCKKFYRVKAGDYCDRICKENHISIEEFISWNPAVKSDCTLVMKDYYYCIGQ</sequence>
<dbReference type="CDD" id="cd00118">
    <property type="entry name" value="LysM"/>
    <property type="match status" value="3"/>
</dbReference>
<feature type="compositionally biased region" description="Polar residues" evidence="4">
    <location>
        <begin position="526"/>
        <end position="543"/>
    </location>
</feature>
<dbReference type="Pfam" id="PF01476">
    <property type="entry name" value="LysM"/>
    <property type="match status" value="4"/>
</dbReference>
<keyword evidence="5" id="KW-0732">Signal</keyword>
<feature type="compositionally biased region" description="Low complexity" evidence="4">
    <location>
        <begin position="498"/>
        <end position="520"/>
    </location>
</feature>
<evidence type="ECO:0000313" key="8">
    <source>
        <dbReference type="Proteomes" id="UP000287972"/>
    </source>
</evidence>
<dbReference type="PROSITE" id="PS51782">
    <property type="entry name" value="LYSM"/>
    <property type="match status" value="4"/>
</dbReference>
<dbReference type="SMART" id="SM00257">
    <property type="entry name" value="LysM"/>
    <property type="match status" value="4"/>
</dbReference>
<feature type="domain" description="LysM" evidence="6">
    <location>
        <begin position="213"/>
        <end position="259"/>
    </location>
</feature>
<dbReference type="InterPro" id="IPR018392">
    <property type="entry name" value="LysM"/>
</dbReference>
<feature type="domain" description="LysM" evidence="6">
    <location>
        <begin position="603"/>
        <end position="649"/>
    </location>
</feature>
<feature type="domain" description="LysM" evidence="6">
    <location>
        <begin position="425"/>
        <end position="480"/>
    </location>
</feature>
<organism evidence="7 8">
    <name type="scientific">Fusarium floridanum</name>
    <dbReference type="NCBI Taxonomy" id="1325733"/>
    <lineage>
        <taxon>Eukaryota</taxon>
        <taxon>Fungi</taxon>
        <taxon>Dikarya</taxon>
        <taxon>Ascomycota</taxon>
        <taxon>Pezizomycotina</taxon>
        <taxon>Sordariomycetes</taxon>
        <taxon>Hypocreomycetidae</taxon>
        <taxon>Hypocreales</taxon>
        <taxon>Nectriaceae</taxon>
        <taxon>Fusarium</taxon>
        <taxon>Fusarium solani species complex</taxon>
    </lineage>
</organism>
<evidence type="ECO:0000256" key="3">
    <source>
        <dbReference type="ARBA" id="ARBA00044955"/>
    </source>
</evidence>
<dbReference type="InterPro" id="IPR052210">
    <property type="entry name" value="LysM1-like"/>
</dbReference>
<evidence type="ECO:0000259" key="6">
    <source>
        <dbReference type="PROSITE" id="PS51782"/>
    </source>
</evidence>
<feature type="compositionally biased region" description="Low complexity" evidence="4">
    <location>
        <begin position="546"/>
        <end position="559"/>
    </location>
</feature>
<feature type="region of interest" description="Disordered" evidence="4">
    <location>
        <begin position="310"/>
        <end position="347"/>
    </location>
</feature>
<dbReference type="Gene3D" id="3.10.350.10">
    <property type="entry name" value="LysM domain"/>
    <property type="match status" value="4"/>
</dbReference>
<dbReference type="EMBL" id="NKCL01000035">
    <property type="protein sequence ID" value="RSL87094.1"/>
    <property type="molecule type" value="Genomic_DNA"/>
</dbReference>
<gene>
    <name evidence="7" type="ORF">CEP51_002408</name>
</gene>
<dbReference type="PANTHER" id="PTHR34997">
    <property type="entry name" value="AM15"/>
    <property type="match status" value="1"/>
</dbReference>
<feature type="chain" id="PRO_5019087448" description="LysM domain-containing protein" evidence="5">
    <location>
        <begin position="20"/>
        <end position="651"/>
    </location>
</feature>
<comment type="similarity">
    <text evidence="3">Belongs to the secreted LysM effector family.</text>
</comment>
<comment type="caution">
    <text evidence="7">The sequence shown here is derived from an EMBL/GenBank/DDBJ whole genome shotgun (WGS) entry which is preliminary data.</text>
</comment>
<reference evidence="7 8" key="1">
    <citation type="submission" date="2017-06" db="EMBL/GenBank/DDBJ databases">
        <title>Comparative genomic analysis of Ambrosia Fusariam Clade fungi.</title>
        <authorList>
            <person name="Stajich J.E."/>
            <person name="Carrillo J."/>
            <person name="Kijimoto T."/>
            <person name="Eskalen A."/>
            <person name="O'Donnell K."/>
            <person name="Kasson M."/>
        </authorList>
    </citation>
    <scope>NUCLEOTIDE SEQUENCE [LARGE SCALE GENOMIC DNA]</scope>
    <source>
        <strain evidence="7 8">NRRL62606</strain>
    </source>
</reference>
<dbReference type="Proteomes" id="UP000287972">
    <property type="component" value="Unassembled WGS sequence"/>
</dbReference>
<evidence type="ECO:0000313" key="7">
    <source>
        <dbReference type="EMBL" id="RSL87094.1"/>
    </source>
</evidence>
<dbReference type="SUPFAM" id="SSF54106">
    <property type="entry name" value="LysM domain"/>
    <property type="match status" value="3"/>
</dbReference>
<keyword evidence="8" id="KW-1185">Reference proteome</keyword>
<evidence type="ECO:0000256" key="2">
    <source>
        <dbReference type="ARBA" id="ARBA00023026"/>
    </source>
</evidence>
<name>A0A428SBG7_9HYPO</name>
<evidence type="ECO:0000256" key="4">
    <source>
        <dbReference type="SAM" id="MobiDB-lite"/>
    </source>
</evidence>
<feature type="region of interest" description="Disordered" evidence="4">
    <location>
        <begin position="497"/>
        <end position="560"/>
    </location>
</feature>
<accession>A0A428SBG7</accession>
<protein>
    <recommendedName>
        <fullName evidence="6">LysM domain-containing protein</fullName>
    </recommendedName>
</protein>
<keyword evidence="1" id="KW-0147">Chitin-binding</keyword>
<feature type="domain" description="LysM" evidence="6">
    <location>
        <begin position="264"/>
        <end position="312"/>
    </location>
</feature>